<reference evidence="1 2" key="1">
    <citation type="journal article" date="2022" name="Genome Biol. Evol.">
        <title>The Spruce Budworm Genome: Reconstructing the Evolutionary History of Antifreeze Proteins.</title>
        <authorList>
            <person name="Beliveau C."/>
            <person name="Gagne P."/>
            <person name="Picq S."/>
            <person name="Vernygora O."/>
            <person name="Keeling C.I."/>
            <person name="Pinkney K."/>
            <person name="Doucet D."/>
            <person name="Wen F."/>
            <person name="Johnston J.S."/>
            <person name="Maaroufi H."/>
            <person name="Boyle B."/>
            <person name="Laroche J."/>
            <person name="Dewar K."/>
            <person name="Juretic N."/>
            <person name="Blackburn G."/>
            <person name="Nisole A."/>
            <person name="Brunet B."/>
            <person name="Brandao M."/>
            <person name="Lumley L."/>
            <person name="Duan J."/>
            <person name="Quan G."/>
            <person name="Lucarotti C.J."/>
            <person name="Roe A.D."/>
            <person name="Sperling F.A.H."/>
            <person name="Levesque R.C."/>
            <person name="Cusson M."/>
        </authorList>
    </citation>
    <scope>NUCLEOTIDE SEQUENCE [LARGE SCALE GENOMIC DNA]</scope>
    <source>
        <strain evidence="1">Glfc:IPQL:Cfum</strain>
    </source>
</reference>
<dbReference type="EMBL" id="CM046128">
    <property type="protein sequence ID" value="KAI8433245.1"/>
    <property type="molecule type" value="Genomic_DNA"/>
</dbReference>
<keyword evidence="2" id="KW-1185">Reference proteome</keyword>
<gene>
    <name evidence="1" type="ORF">MSG28_015321</name>
</gene>
<comment type="caution">
    <text evidence="1">The sequence shown here is derived from an EMBL/GenBank/DDBJ whole genome shotgun (WGS) entry which is preliminary data.</text>
</comment>
<protein>
    <submittedName>
        <fullName evidence="1">Uncharacterized protein</fullName>
    </submittedName>
</protein>
<dbReference type="Proteomes" id="UP001064048">
    <property type="component" value="Chromosome 28"/>
</dbReference>
<evidence type="ECO:0000313" key="2">
    <source>
        <dbReference type="Proteomes" id="UP001064048"/>
    </source>
</evidence>
<accession>A0ACC0K9Z7</accession>
<sequence length="81" mass="9031">MSKIGVIEGDVGQLGLGIGEKDRQTLIDEVEVIFHGAATLRFNEPLREAVYINVRGTREMMLLARVCTKLKAMVHISTAYR</sequence>
<proteinExistence type="predicted"/>
<evidence type="ECO:0000313" key="1">
    <source>
        <dbReference type="EMBL" id="KAI8433245.1"/>
    </source>
</evidence>
<name>A0ACC0K9Z7_CHOFU</name>
<organism evidence="1 2">
    <name type="scientific">Choristoneura fumiferana</name>
    <name type="common">Spruce budworm moth</name>
    <name type="synonym">Archips fumiferana</name>
    <dbReference type="NCBI Taxonomy" id="7141"/>
    <lineage>
        <taxon>Eukaryota</taxon>
        <taxon>Metazoa</taxon>
        <taxon>Ecdysozoa</taxon>
        <taxon>Arthropoda</taxon>
        <taxon>Hexapoda</taxon>
        <taxon>Insecta</taxon>
        <taxon>Pterygota</taxon>
        <taxon>Neoptera</taxon>
        <taxon>Endopterygota</taxon>
        <taxon>Lepidoptera</taxon>
        <taxon>Glossata</taxon>
        <taxon>Ditrysia</taxon>
        <taxon>Tortricoidea</taxon>
        <taxon>Tortricidae</taxon>
        <taxon>Tortricinae</taxon>
        <taxon>Choristoneura</taxon>
    </lineage>
</organism>